<sequence length="139" mass="15079">MRPFIIFAPIPPIFMEERESCSMPLGSMPENIVPMKSFFTLGACFLRRTERPQKVKNIVTGLPVAAAPFARTNDASALSRSLEKTIMVAPLSGSQMAGFSPDEEGMAQTSGFPFPMMASMIPLVVVTLTSSLPVSLHQD</sequence>
<organism evidence="1">
    <name type="scientific">bioreactor metagenome</name>
    <dbReference type="NCBI Taxonomy" id="1076179"/>
    <lineage>
        <taxon>unclassified sequences</taxon>
        <taxon>metagenomes</taxon>
        <taxon>ecological metagenomes</taxon>
    </lineage>
</organism>
<name>A0A645B9L0_9ZZZZ</name>
<dbReference type="EMBL" id="VSSQ01018493">
    <property type="protein sequence ID" value="MPM61718.1"/>
    <property type="molecule type" value="Genomic_DNA"/>
</dbReference>
<proteinExistence type="predicted"/>
<dbReference type="AlphaFoldDB" id="A0A645B9L0"/>
<accession>A0A645B9L0</accession>
<reference evidence="1" key="1">
    <citation type="submission" date="2019-08" db="EMBL/GenBank/DDBJ databases">
        <authorList>
            <person name="Kucharzyk K."/>
            <person name="Murdoch R.W."/>
            <person name="Higgins S."/>
            <person name="Loffler F."/>
        </authorList>
    </citation>
    <scope>NUCLEOTIDE SEQUENCE</scope>
</reference>
<evidence type="ECO:0000313" key="1">
    <source>
        <dbReference type="EMBL" id="MPM61718.1"/>
    </source>
</evidence>
<comment type="caution">
    <text evidence="1">The sequence shown here is derived from an EMBL/GenBank/DDBJ whole genome shotgun (WGS) entry which is preliminary data.</text>
</comment>
<protein>
    <submittedName>
        <fullName evidence="1">Uncharacterized protein</fullName>
    </submittedName>
</protein>
<gene>
    <name evidence="1" type="ORF">SDC9_108578</name>
</gene>